<proteinExistence type="predicted"/>
<sequence length="301" mass="33210">MKARSSLLATTASATTLRRDARGWSPAQWQDCDGDAGPPWQLSSVLLPRRAFTASTAPSSGQPEGEATSPALIKETSELFYQQLFVAKDEKAAFHLYKILNSLTRNRAFAVEFGQHEGGRAIDQLFRLFREAATTHYSQEKILAVLTNLARHDATQRRAIAVSGAEPLRQALVCKTTLRGVVAQAVQLLNVTLQSKAELPSSLFEGYVPATMDLMVDFADKPELQLDLIHLLGLLSTDCGFEDYKKLSPLGAAMLIRNMQAYIFEPQSDSEEESKLAQAFQNTFLEHDSKARYAVLNGLNC</sequence>
<dbReference type="GeneID" id="14913814"/>
<dbReference type="VEuPathDB" id="AmoebaDB:ACA1_347680"/>
<name>L8GKL8_ACACF</name>
<gene>
    <name evidence="1" type="ORF">ACA1_347680</name>
</gene>
<dbReference type="RefSeq" id="XP_004335291.1">
    <property type="nucleotide sequence ID" value="XM_004335243.1"/>
</dbReference>
<dbReference type="InterPro" id="IPR016024">
    <property type="entry name" value="ARM-type_fold"/>
</dbReference>
<dbReference type="SUPFAM" id="SSF48371">
    <property type="entry name" value="ARM repeat"/>
    <property type="match status" value="1"/>
</dbReference>
<dbReference type="KEGG" id="acan:ACA1_347680"/>
<dbReference type="Gene3D" id="1.25.10.10">
    <property type="entry name" value="Leucine-rich Repeat Variant"/>
    <property type="match status" value="1"/>
</dbReference>
<dbReference type="InterPro" id="IPR011989">
    <property type="entry name" value="ARM-like"/>
</dbReference>
<dbReference type="Proteomes" id="UP000011083">
    <property type="component" value="Unassembled WGS sequence"/>
</dbReference>
<keyword evidence="2" id="KW-1185">Reference proteome</keyword>
<reference evidence="1 2" key="1">
    <citation type="journal article" date="2013" name="Genome Biol.">
        <title>Genome of Acanthamoeba castellanii highlights extensive lateral gene transfer and early evolution of tyrosine kinase signaling.</title>
        <authorList>
            <person name="Clarke M."/>
            <person name="Lohan A.J."/>
            <person name="Liu B."/>
            <person name="Lagkouvardos I."/>
            <person name="Roy S."/>
            <person name="Zafar N."/>
            <person name="Bertelli C."/>
            <person name="Schilde C."/>
            <person name="Kianianmomeni A."/>
            <person name="Burglin T.R."/>
            <person name="Frech C."/>
            <person name="Turcotte B."/>
            <person name="Kopec K.O."/>
            <person name="Synnott J.M."/>
            <person name="Choo C."/>
            <person name="Paponov I."/>
            <person name="Finkler A."/>
            <person name="Soon Heng Tan C."/>
            <person name="Hutchins A.P."/>
            <person name="Weinmeier T."/>
            <person name="Rattei T."/>
            <person name="Chu J.S."/>
            <person name="Gimenez G."/>
            <person name="Irimia M."/>
            <person name="Rigden D.J."/>
            <person name="Fitzpatrick D.A."/>
            <person name="Lorenzo-Morales J."/>
            <person name="Bateman A."/>
            <person name="Chiu C.H."/>
            <person name="Tang P."/>
            <person name="Hegemann P."/>
            <person name="Fromm H."/>
            <person name="Raoult D."/>
            <person name="Greub G."/>
            <person name="Miranda-Saavedra D."/>
            <person name="Chen N."/>
            <person name="Nash P."/>
            <person name="Ginger M.L."/>
            <person name="Horn M."/>
            <person name="Schaap P."/>
            <person name="Caler L."/>
            <person name="Loftus B."/>
        </authorList>
    </citation>
    <scope>NUCLEOTIDE SEQUENCE [LARGE SCALE GENOMIC DNA]</scope>
    <source>
        <strain evidence="1 2">Neff</strain>
    </source>
</reference>
<organism evidence="1 2">
    <name type="scientific">Acanthamoeba castellanii (strain ATCC 30010 / Neff)</name>
    <dbReference type="NCBI Taxonomy" id="1257118"/>
    <lineage>
        <taxon>Eukaryota</taxon>
        <taxon>Amoebozoa</taxon>
        <taxon>Discosea</taxon>
        <taxon>Longamoebia</taxon>
        <taxon>Centramoebida</taxon>
        <taxon>Acanthamoebidae</taxon>
        <taxon>Acanthamoeba</taxon>
    </lineage>
</organism>
<accession>L8GKL8</accession>
<evidence type="ECO:0000313" key="2">
    <source>
        <dbReference type="Proteomes" id="UP000011083"/>
    </source>
</evidence>
<feature type="non-terminal residue" evidence="1">
    <location>
        <position position="301"/>
    </location>
</feature>
<protein>
    <submittedName>
        <fullName evidence="1">Uncharacterized protein</fullName>
    </submittedName>
</protein>
<dbReference type="EMBL" id="KB008094">
    <property type="protein sequence ID" value="ELR13278.1"/>
    <property type="molecule type" value="Genomic_DNA"/>
</dbReference>
<evidence type="ECO:0000313" key="1">
    <source>
        <dbReference type="EMBL" id="ELR13278.1"/>
    </source>
</evidence>
<dbReference type="AlphaFoldDB" id="L8GKL8"/>